<dbReference type="RefSeq" id="WP_055217234.1">
    <property type="nucleotide sequence ID" value="NZ_CZBI01000001.1"/>
</dbReference>
<organism evidence="2 3">
    <name type="scientific">Bacteroides thetaiotaomicron</name>
    <dbReference type="NCBI Taxonomy" id="818"/>
    <lineage>
        <taxon>Bacteria</taxon>
        <taxon>Pseudomonadati</taxon>
        <taxon>Bacteroidota</taxon>
        <taxon>Bacteroidia</taxon>
        <taxon>Bacteroidales</taxon>
        <taxon>Bacteroidaceae</taxon>
        <taxon>Bacteroides</taxon>
    </lineage>
</organism>
<accession>A0A174NYD5</accession>
<name>A0A174NYD5_BACT4</name>
<feature type="domain" description="Bacterial bifunctional deaminase-reductase C-terminal" evidence="1">
    <location>
        <begin position="8"/>
        <end position="164"/>
    </location>
</feature>
<evidence type="ECO:0000313" key="3">
    <source>
        <dbReference type="Proteomes" id="UP000095541"/>
    </source>
</evidence>
<dbReference type="EMBL" id="CZBI01000001">
    <property type="protein sequence ID" value="CUP51867.1"/>
    <property type="molecule type" value="Genomic_DNA"/>
</dbReference>
<reference evidence="2 3" key="1">
    <citation type="submission" date="2015-09" db="EMBL/GenBank/DDBJ databases">
        <authorList>
            <consortium name="Pathogen Informatics"/>
        </authorList>
    </citation>
    <scope>NUCLEOTIDE SEQUENCE [LARGE SCALE GENOMIC DNA]</scope>
    <source>
        <strain evidence="2 3">2789STDY5834945</strain>
    </source>
</reference>
<dbReference type="PANTHER" id="PTHR38011">
    <property type="entry name" value="DIHYDROFOLATE REDUCTASE FAMILY PROTEIN (AFU_ORTHOLOGUE AFUA_8G06820)"/>
    <property type="match status" value="1"/>
</dbReference>
<dbReference type="AlphaFoldDB" id="A0A174NYD5"/>
<dbReference type="InterPro" id="IPR024072">
    <property type="entry name" value="DHFR-like_dom_sf"/>
</dbReference>
<dbReference type="PANTHER" id="PTHR38011:SF2">
    <property type="entry name" value="BIFUNCTIONAL DEAMINASE-REDUCTASE DOMAIN PROTEIN"/>
    <property type="match status" value="1"/>
</dbReference>
<evidence type="ECO:0000259" key="1">
    <source>
        <dbReference type="Pfam" id="PF01872"/>
    </source>
</evidence>
<dbReference type="Pfam" id="PF01872">
    <property type="entry name" value="RibD_C"/>
    <property type="match status" value="1"/>
</dbReference>
<dbReference type="SUPFAM" id="SSF53597">
    <property type="entry name" value="Dihydrofolate reductase-like"/>
    <property type="match status" value="1"/>
</dbReference>
<dbReference type="Proteomes" id="UP000095541">
    <property type="component" value="Unassembled WGS sequence"/>
</dbReference>
<sequence>MKHLKTCIAVSLDGFIATKDNELDWMPENVSKEIATAYEQSGVLLAGVNTYSYIFEHWGGWPYKSKKTFVVSHYDTNVTEKENVTFLTDMPLRAINELKSSSETDIQVIGGGKFITSLIKASLMDEITLYIVPVMLGDGIKFIGRTFGSKWELTGHWVTDNQVVCLTYQYKGE</sequence>
<protein>
    <submittedName>
        <fullName evidence="2">Dihydrofolate reductase</fullName>
    </submittedName>
</protein>
<gene>
    <name evidence="2" type="primary">yyaP</name>
    <name evidence="2" type="ORF">ERS852557_00861</name>
</gene>
<dbReference type="InterPro" id="IPR002734">
    <property type="entry name" value="RibDG_C"/>
</dbReference>
<dbReference type="Gene3D" id="3.40.430.10">
    <property type="entry name" value="Dihydrofolate Reductase, subunit A"/>
    <property type="match status" value="1"/>
</dbReference>
<proteinExistence type="predicted"/>
<dbReference type="GO" id="GO:0008703">
    <property type="term" value="F:5-amino-6-(5-phosphoribosylamino)uracil reductase activity"/>
    <property type="evidence" value="ECO:0007669"/>
    <property type="project" value="InterPro"/>
</dbReference>
<dbReference type="GO" id="GO:0009231">
    <property type="term" value="P:riboflavin biosynthetic process"/>
    <property type="evidence" value="ECO:0007669"/>
    <property type="project" value="InterPro"/>
</dbReference>
<evidence type="ECO:0000313" key="2">
    <source>
        <dbReference type="EMBL" id="CUP51867.1"/>
    </source>
</evidence>
<dbReference type="InterPro" id="IPR050765">
    <property type="entry name" value="Riboflavin_Biosynth_HTPR"/>
</dbReference>